<dbReference type="SUPFAM" id="SSF47413">
    <property type="entry name" value="lambda repressor-like DNA-binding domains"/>
    <property type="match status" value="1"/>
</dbReference>
<dbReference type="InterPro" id="IPR001387">
    <property type="entry name" value="Cro/C1-type_HTH"/>
</dbReference>
<dbReference type="PANTHER" id="PTHR46558">
    <property type="entry name" value="TRACRIPTIONAL REGULATORY PROTEIN-RELATED-RELATED"/>
    <property type="match status" value="1"/>
</dbReference>
<dbReference type="Proteomes" id="UP000260642">
    <property type="component" value="Unassembled WGS sequence"/>
</dbReference>
<evidence type="ECO:0000256" key="1">
    <source>
        <dbReference type="ARBA" id="ARBA00023125"/>
    </source>
</evidence>
<organism evidence="3 4">
    <name type="scientific">Agathobacter rectalis</name>
    <dbReference type="NCBI Taxonomy" id="39491"/>
    <lineage>
        <taxon>Bacteria</taxon>
        <taxon>Bacillati</taxon>
        <taxon>Bacillota</taxon>
        <taxon>Clostridia</taxon>
        <taxon>Lachnospirales</taxon>
        <taxon>Lachnospiraceae</taxon>
        <taxon>Agathobacter</taxon>
    </lineage>
</organism>
<evidence type="ECO:0000313" key="3">
    <source>
        <dbReference type="EMBL" id="RGI69998.1"/>
    </source>
</evidence>
<feature type="domain" description="HTH cro/C1-type" evidence="2">
    <location>
        <begin position="5"/>
        <end position="59"/>
    </location>
</feature>
<comment type="caution">
    <text evidence="3">The sequence shown here is derived from an EMBL/GenBank/DDBJ whole genome shotgun (WGS) entry which is preliminary data.</text>
</comment>
<protein>
    <submittedName>
        <fullName evidence="3">XRE family transcriptional regulator</fullName>
    </submittedName>
</protein>
<dbReference type="PROSITE" id="PS50943">
    <property type="entry name" value="HTH_CROC1"/>
    <property type="match status" value="1"/>
</dbReference>
<dbReference type="EMBL" id="QSOB01000003">
    <property type="protein sequence ID" value="RGI69998.1"/>
    <property type="molecule type" value="Genomic_DNA"/>
</dbReference>
<dbReference type="CDD" id="cd00093">
    <property type="entry name" value="HTH_XRE"/>
    <property type="match status" value="1"/>
</dbReference>
<gene>
    <name evidence="3" type="ORF">DXD95_02585</name>
</gene>
<dbReference type="InterPro" id="IPR010982">
    <property type="entry name" value="Lambda_DNA-bd_dom_sf"/>
</dbReference>
<dbReference type="SMART" id="SM00530">
    <property type="entry name" value="HTH_XRE"/>
    <property type="match status" value="1"/>
</dbReference>
<sequence length="126" mass="15018">MESRIKNLREKRGIIQEILAAELGITQQMLSKYEKDVTVIKVDILKRLAEYFNVTTDYLLGMSDVKRDLTGQIKLNETLDEYYDMIEVYKTLDQYDQELVWSLLQIVRKNEEKKKKDMENDKYSNL</sequence>
<name>A0A3E4EFT6_9FIRM</name>
<dbReference type="RefSeq" id="WP_117481544.1">
    <property type="nucleotide sequence ID" value="NZ_QSOB01000003.1"/>
</dbReference>
<dbReference type="PANTHER" id="PTHR46558:SF11">
    <property type="entry name" value="HTH-TYPE TRANSCRIPTIONAL REGULATOR XRE"/>
    <property type="match status" value="1"/>
</dbReference>
<evidence type="ECO:0000313" key="4">
    <source>
        <dbReference type="Proteomes" id="UP000260642"/>
    </source>
</evidence>
<keyword evidence="1" id="KW-0238">DNA-binding</keyword>
<reference evidence="3 4" key="1">
    <citation type="submission" date="2018-08" db="EMBL/GenBank/DDBJ databases">
        <title>A genome reference for cultivated species of the human gut microbiota.</title>
        <authorList>
            <person name="Zou Y."/>
            <person name="Xue W."/>
            <person name="Luo G."/>
        </authorList>
    </citation>
    <scope>NUCLEOTIDE SEQUENCE [LARGE SCALE GENOMIC DNA]</scope>
    <source>
        <strain evidence="3 4">TM10-3</strain>
    </source>
</reference>
<dbReference type="GO" id="GO:0003677">
    <property type="term" value="F:DNA binding"/>
    <property type="evidence" value="ECO:0007669"/>
    <property type="project" value="UniProtKB-KW"/>
</dbReference>
<accession>A0A3E4EFT6</accession>
<dbReference type="Pfam" id="PF01381">
    <property type="entry name" value="HTH_3"/>
    <property type="match status" value="1"/>
</dbReference>
<proteinExistence type="predicted"/>
<dbReference type="AlphaFoldDB" id="A0A3E4EFT6"/>
<dbReference type="Gene3D" id="1.10.260.40">
    <property type="entry name" value="lambda repressor-like DNA-binding domains"/>
    <property type="match status" value="1"/>
</dbReference>
<evidence type="ECO:0000259" key="2">
    <source>
        <dbReference type="PROSITE" id="PS50943"/>
    </source>
</evidence>